<dbReference type="PANTHER" id="PTHR36688:SF2">
    <property type="entry name" value="ENDONUCLEASE_EXONUCLEASE_PHOSPHATASE DOMAIN-CONTAINING PROTEIN"/>
    <property type="match status" value="1"/>
</dbReference>
<dbReference type="InterPro" id="IPR000477">
    <property type="entry name" value="RT_dom"/>
</dbReference>
<gene>
    <name evidence="2" type="ORF">PVAND_014129</name>
</gene>
<dbReference type="Pfam" id="PF00078">
    <property type="entry name" value="RVT_1"/>
    <property type="match status" value="1"/>
</dbReference>
<dbReference type="InterPro" id="IPR052560">
    <property type="entry name" value="RdDP_mobile_element"/>
</dbReference>
<reference evidence="2" key="1">
    <citation type="submission" date="2021-03" db="EMBL/GenBank/DDBJ databases">
        <title>Chromosome level genome of the anhydrobiotic midge Polypedilum vanderplanki.</title>
        <authorList>
            <person name="Yoshida Y."/>
            <person name="Kikawada T."/>
            <person name="Gusev O."/>
        </authorList>
    </citation>
    <scope>NUCLEOTIDE SEQUENCE</scope>
    <source>
        <strain evidence="2">NIAS01</strain>
        <tissue evidence="2">Whole body or cell culture</tissue>
    </source>
</reference>
<evidence type="ECO:0000259" key="1">
    <source>
        <dbReference type="PROSITE" id="PS50878"/>
    </source>
</evidence>
<sequence>MGGVLLLIRNSIPHKFYSNISYDYAEGVSIKIANSFIVSSIYCSPSVSRNKSKIFFKKLSEIPGPHLIGGDFNAKNISWNNSSSDLKGSDIFNIFSNKNYKFHSPDSVTHIPYIGNPSCIDFAISRNVSGITNLKVINDLSSDHLPIIFKINSHISKNESFAFNFKKANWKKINEFVHINCLAINNNIISNRNIDECILQIEKLLKNSLIKFVPKKNNNHSVRYKYSSEIDLLIKERNHLRNQYKKTAINHFRSLFYQINRLIRSRIAQHKLELFKDKLASLSTRDNSIFSLTKALKKKKCSIPPLIGSSNLVYSDEDKANSLANTFKNNHLIVNSIDPVVRRSINKITNNFDLSVPFDEESIVDTLCSLNVKKAVGFDKIPNILLKNLANNKRFTQLLYILFNECLQNAYFPDRWKVAIIIPIPKTKIPSDDPTQYRPISLISCLGKCLEKLILDRLNKFESENNVFIKEQFGFRKRHSTTHQLVRLVESACVGFNLKKSTAMAFLDIHKAFDTVWHDGILHKLLQNKYPIYLIKLLKSYLSNRYAFVRINNSSSCQYEIAAGVPQGSLLAPHLFNVFLNDIPLPKNAKLSIFADDTAIAIEIGWKKLELAKKKTYGSS</sequence>
<organism evidence="2 3">
    <name type="scientific">Polypedilum vanderplanki</name>
    <name type="common">Sleeping chironomid midge</name>
    <dbReference type="NCBI Taxonomy" id="319348"/>
    <lineage>
        <taxon>Eukaryota</taxon>
        <taxon>Metazoa</taxon>
        <taxon>Ecdysozoa</taxon>
        <taxon>Arthropoda</taxon>
        <taxon>Hexapoda</taxon>
        <taxon>Insecta</taxon>
        <taxon>Pterygota</taxon>
        <taxon>Neoptera</taxon>
        <taxon>Endopterygota</taxon>
        <taxon>Diptera</taxon>
        <taxon>Nematocera</taxon>
        <taxon>Chironomoidea</taxon>
        <taxon>Chironomidae</taxon>
        <taxon>Chironominae</taxon>
        <taxon>Polypedilum</taxon>
        <taxon>Polypedilum</taxon>
    </lineage>
</organism>
<proteinExistence type="predicted"/>
<dbReference type="PANTHER" id="PTHR36688">
    <property type="entry name" value="ENDO/EXONUCLEASE/PHOSPHATASE DOMAIN-CONTAINING PROTEIN"/>
    <property type="match status" value="1"/>
</dbReference>
<comment type="caution">
    <text evidence="2">The sequence shown here is derived from an EMBL/GenBank/DDBJ whole genome shotgun (WGS) entry which is preliminary data.</text>
</comment>
<dbReference type="PROSITE" id="PS50878">
    <property type="entry name" value="RT_POL"/>
    <property type="match status" value="1"/>
</dbReference>
<evidence type="ECO:0000313" key="2">
    <source>
        <dbReference type="EMBL" id="KAG5684921.1"/>
    </source>
</evidence>
<dbReference type="Gene3D" id="3.60.10.10">
    <property type="entry name" value="Endonuclease/exonuclease/phosphatase"/>
    <property type="match status" value="1"/>
</dbReference>
<dbReference type="GO" id="GO:0003824">
    <property type="term" value="F:catalytic activity"/>
    <property type="evidence" value="ECO:0007669"/>
    <property type="project" value="InterPro"/>
</dbReference>
<dbReference type="AlphaFoldDB" id="A0A9J6CRT6"/>
<dbReference type="CDD" id="cd01650">
    <property type="entry name" value="RT_nLTR_like"/>
    <property type="match status" value="1"/>
</dbReference>
<dbReference type="InterPro" id="IPR005135">
    <property type="entry name" value="Endo/exonuclease/phosphatase"/>
</dbReference>
<name>A0A9J6CRT6_POLVA</name>
<evidence type="ECO:0000313" key="3">
    <source>
        <dbReference type="Proteomes" id="UP001107558"/>
    </source>
</evidence>
<feature type="domain" description="Reverse transcriptase" evidence="1">
    <location>
        <begin position="405"/>
        <end position="620"/>
    </location>
</feature>
<dbReference type="Pfam" id="PF14529">
    <property type="entry name" value="Exo_endo_phos_2"/>
    <property type="match status" value="1"/>
</dbReference>
<dbReference type="SUPFAM" id="SSF56672">
    <property type="entry name" value="DNA/RNA polymerases"/>
    <property type="match status" value="1"/>
</dbReference>
<dbReference type="SUPFAM" id="SSF56219">
    <property type="entry name" value="DNase I-like"/>
    <property type="match status" value="1"/>
</dbReference>
<accession>A0A9J6CRT6</accession>
<dbReference type="InterPro" id="IPR036691">
    <property type="entry name" value="Endo/exonu/phosph_ase_sf"/>
</dbReference>
<keyword evidence="3" id="KW-1185">Reference proteome</keyword>
<dbReference type="Proteomes" id="UP001107558">
    <property type="component" value="Chromosome 1"/>
</dbReference>
<protein>
    <recommendedName>
        <fullName evidence="1">Reverse transcriptase domain-containing protein</fullName>
    </recommendedName>
</protein>
<dbReference type="GO" id="GO:0071897">
    <property type="term" value="P:DNA biosynthetic process"/>
    <property type="evidence" value="ECO:0007669"/>
    <property type="project" value="UniProtKB-ARBA"/>
</dbReference>
<dbReference type="EMBL" id="JADBJN010000001">
    <property type="protein sequence ID" value="KAG5684921.1"/>
    <property type="molecule type" value="Genomic_DNA"/>
</dbReference>
<dbReference type="OrthoDB" id="10020599at2759"/>
<dbReference type="InterPro" id="IPR043502">
    <property type="entry name" value="DNA/RNA_pol_sf"/>
</dbReference>